<dbReference type="EMBL" id="CAVLGL010000153">
    <property type="protein sequence ID" value="CAK1603721.1"/>
    <property type="molecule type" value="Genomic_DNA"/>
</dbReference>
<accession>A0AAV1MC89</accession>
<dbReference type="Proteomes" id="UP001314205">
    <property type="component" value="Unassembled WGS sequence"/>
</dbReference>
<dbReference type="SUPFAM" id="SSF56219">
    <property type="entry name" value="DNase I-like"/>
    <property type="match status" value="1"/>
</dbReference>
<dbReference type="AlphaFoldDB" id="A0AAV1MC89"/>
<dbReference type="InterPro" id="IPR013087">
    <property type="entry name" value="Znf_C2H2_type"/>
</dbReference>
<evidence type="ECO:0000313" key="4">
    <source>
        <dbReference type="Proteomes" id="UP001314205"/>
    </source>
</evidence>
<evidence type="ECO:0000259" key="2">
    <source>
        <dbReference type="PROSITE" id="PS50157"/>
    </source>
</evidence>
<dbReference type="PROSITE" id="PS50157">
    <property type="entry name" value="ZINC_FINGER_C2H2_2"/>
    <property type="match status" value="1"/>
</dbReference>
<dbReference type="PANTHER" id="PTHR47027:SF20">
    <property type="entry name" value="REVERSE TRANSCRIPTASE-LIKE PROTEIN WITH RNA-DIRECTED DNA POLYMERASE DOMAIN"/>
    <property type="match status" value="1"/>
</dbReference>
<keyword evidence="1" id="KW-0862">Zinc</keyword>
<dbReference type="InterPro" id="IPR000477">
    <property type="entry name" value="RT_dom"/>
</dbReference>
<reference evidence="3 4" key="1">
    <citation type="submission" date="2023-11" db="EMBL/GenBank/DDBJ databases">
        <authorList>
            <person name="Hedman E."/>
            <person name="Englund M."/>
            <person name="Stromberg M."/>
            <person name="Nyberg Akerstrom W."/>
            <person name="Nylinder S."/>
            <person name="Jareborg N."/>
            <person name="Kallberg Y."/>
            <person name="Kronander E."/>
        </authorList>
    </citation>
    <scope>NUCLEOTIDE SEQUENCE [LARGE SCALE GENOMIC DNA]</scope>
</reference>
<dbReference type="PROSITE" id="PS00028">
    <property type="entry name" value="ZINC_FINGER_C2H2_1"/>
    <property type="match status" value="1"/>
</dbReference>
<organism evidence="3 4">
    <name type="scientific">Parnassius mnemosyne</name>
    <name type="common">clouded apollo</name>
    <dbReference type="NCBI Taxonomy" id="213953"/>
    <lineage>
        <taxon>Eukaryota</taxon>
        <taxon>Metazoa</taxon>
        <taxon>Ecdysozoa</taxon>
        <taxon>Arthropoda</taxon>
        <taxon>Hexapoda</taxon>
        <taxon>Insecta</taxon>
        <taxon>Pterygota</taxon>
        <taxon>Neoptera</taxon>
        <taxon>Endopterygota</taxon>
        <taxon>Lepidoptera</taxon>
        <taxon>Glossata</taxon>
        <taxon>Ditrysia</taxon>
        <taxon>Papilionoidea</taxon>
        <taxon>Papilionidae</taxon>
        <taxon>Parnassiinae</taxon>
        <taxon>Parnassini</taxon>
        <taxon>Parnassius</taxon>
        <taxon>Driopa</taxon>
    </lineage>
</organism>
<dbReference type="Gene3D" id="3.60.10.10">
    <property type="entry name" value="Endonuclease/exonuclease/phosphatase"/>
    <property type="match status" value="1"/>
</dbReference>
<name>A0AAV1MC89_9NEOP</name>
<keyword evidence="4" id="KW-1185">Reference proteome</keyword>
<evidence type="ECO:0000256" key="1">
    <source>
        <dbReference type="PROSITE-ProRule" id="PRU00042"/>
    </source>
</evidence>
<comment type="caution">
    <text evidence="3">The sequence shown here is derived from an EMBL/GenBank/DDBJ whole genome shotgun (WGS) entry which is preliminary data.</text>
</comment>
<dbReference type="GO" id="GO:0008270">
    <property type="term" value="F:zinc ion binding"/>
    <property type="evidence" value="ECO:0007669"/>
    <property type="project" value="UniProtKB-KW"/>
</dbReference>
<evidence type="ECO:0000313" key="3">
    <source>
        <dbReference type="EMBL" id="CAK1603721.1"/>
    </source>
</evidence>
<feature type="domain" description="C2H2-type" evidence="2">
    <location>
        <begin position="748"/>
        <end position="775"/>
    </location>
</feature>
<proteinExistence type="predicted"/>
<dbReference type="CDD" id="cd09076">
    <property type="entry name" value="L1-EN"/>
    <property type="match status" value="1"/>
</dbReference>
<protein>
    <recommendedName>
        <fullName evidence="2">C2H2-type domain-containing protein</fullName>
    </recommendedName>
</protein>
<dbReference type="PANTHER" id="PTHR47027">
    <property type="entry name" value="REVERSE TRANSCRIPTASE DOMAIN-CONTAINING PROTEIN"/>
    <property type="match status" value="1"/>
</dbReference>
<keyword evidence="1" id="KW-0479">Metal-binding</keyword>
<keyword evidence="1" id="KW-0863">Zinc-finger</keyword>
<dbReference type="InterPro" id="IPR036691">
    <property type="entry name" value="Endo/exonu/phosph_ase_sf"/>
</dbReference>
<gene>
    <name evidence="3" type="ORF">PARMNEM_LOCUS22039</name>
</gene>
<sequence>MVEYGGGYTFFWKGLASSEPRRSGVGFAVKNYLAAQLQEYPVHISDRITTLRLHMERESYLNIISVYAPTLDKSDDIKDKFYEELTRCVNRIRPREQILLMGDFNARVGRDYDAWPKVLGRHGVGKMNSSGQLLLSLCAQLDLAITNTMFRLPAKYKATWMHPRSKHWHLIDYAIVRQKDISQVQVTRVMRGAHCWTDHRLVIIKLNLRLPPPCRVGRSKQIRLNLERLQDTNTKAKYAETLNTALQPLDLKLGEIDVVWESLSSCVLDTAKSTLGLRVRKHEDWFDENDGILTGAIDKHRRLLKQHSRTHQSGGAMELRQSDLELRKLARQAKDKWWQEKARQMQWLADTNQLGEFYAEVRHLLGTSSMAKVPLKSTSGGALFKSREEILGRWAEHFNTLLNVDHFVDLDHVRCLPQQPFALELDEPISPGEVALAIRQQQNKRAVGVDFIPEIVYADDLCFVADSPAGLQQLVTTFHESCRIFGLKISVKKTEVMSLDIYGQETLAVKLGDDILKQINTFRYLGSTITSKCDLDAEINSRIGAAAAVFGKLDRKVFGSHDLKLATKIGIYKAVVLPNILYSSESWTVYRRHIRTLDRFHLQCLRKILNIRWSDRIRNTEVLRRAYTMGIEAYLMGRQLRWCGHLSRMSDQRTAKCIFFSELEKGKRKHGGQLLRYKDVLKRHMTKCDIEPSEWEQAAARRPEWRSLVKAKVKMFEENRCSELDARRDELKARPPCAINYNFCNGVLTCPHCTRTFVNKIGYVSHARAHQRQDRS</sequence>
<dbReference type="Pfam" id="PF00078">
    <property type="entry name" value="RVT_1"/>
    <property type="match status" value="1"/>
</dbReference>